<feature type="chain" id="PRO_5001646939" description="Secreted protein" evidence="1">
    <location>
        <begin position="20"/>
        <end position="112"/>
    </location>
</feature>
<feature type="signal peptide" evidence="1">
    <location>
        <begin position="1"/>
        <end position="19"/>
    </location>
</feature>
<evidence type="ECO:0008006" key="4">
    <source>
        <dbReference type="Google" id="ProtNLM"/>
    </source>
</evidence>
<sequence>MVVTLLGLFMVALWSSTESLLFTTAFKARILPSTCPPPVKGCGSTVIYPHYLLFPPMLPPVFTPKLNPARTSLPQLMPSPLMGWFNVQLVRFQRTVAVSATALTNNLAYHVI</sequence>
<dbReference type="HOGENOM" id="CLU_2146068_0_0_1"/>
<dbReference type="Proteomes" id="UP000027222">
    <property type="component" value="Unassembled WGS sequence"/>
</dbReference>
<proteinExistence type="predicted"/>
<evidence type="ECO:0000313" key="2">
    <source>
        <dbReference type="EMBL" id="KDR79648.1"/>
    </source>
</evidence>
<evidence type="ECO:0000256" key="1">
    <source>
        <dbReference type="SAM" id="SignalP"/>
    </source>
</evidence>
<gene>
    <name evidence="2" type="ORF">GALMADRAFT_1246731</name>
</gene>
<dbReference type="EMBL" id="KL142373">
    <property type="protein sequence ID" value="KDR79648.1"/>
    <property type="molecule type" value="Genomic_DNA"/>
</dbReference>
<evidence type="ECO:0000313" key="3">
    <source>
        <dbReference type="Proteomes" id="UP000027222"/>
    </source>
</evidence>
<reference evidence="3" key="1">
    <citation type="journal article" date="2014" name="Proc. Natl. Acad. Sci. U.S.A.">
        <title>Extensive sampling of basidiomycete genomes demonstrates inadequacy of the white-rot/brown-rot paradigm for wood decay fungi.</title>
        <authorList>
            <person name="Riley R."/>
            <person name="Salamov A.A."/>
            <person name="Brown D.W."/>
            <person name="Nagy L.G."/>
            <person name="Floudas D."/>
            <person name="Held B.W."/>
            <person name="Levasseur A."/>
            <person name="Lombard V."/>
            <person name="Morin E."/>
            <person name="Otillar R."/>
            <person name="Lindquist E.A."/>
            <person name="Sun H."/>
            <person name="LaButti K.M."/>
            <person name="Schmutz J."/>
            <person name="Jabbour D."/>
            <person name="Luo H."/>
            <person name="Baker S.E."/>
            <person name="Pisabarro A.G."/>
            <person name="Walton J.D."/>
            <person name="Blanchette R.A."/>
            <person name="Henrissat B."/>
            <person name="Martin F."/>
            <person name="Cullen D."/>
            <person name="Hibbett D.S."/>
            <person name="Grigoriev I.V."/>
        </authorList>
    </citation>
    <scope>NUCLEOTIDE SEQUENCE [LARGE SCALE GENOMIC DNA]</scope>
    <source>
        <strain evidence="3">CBS 339.88</strain>
    </source>
</reference>
<keyword evidence="1" id="KW-0732">Signal</keyword>
<organism evidence="2 3">
    <name type="scientific">Galerina marginata (strain CBS 339.88)</name>
    <dbReference type="NCBI Taxonomy" id="685588"/>
    <lineage>
        <taxon>Eukaryota</taxon>
        <taxon>Fungi</taxon>
        <taxon>Dikarya</taxon>
        <taxon>Basidiomycota</taxon>
        <taxon>Agaricomycotina</taxon>
        <taxon>Agaricomycetes</taxon>
        <taxon>Agaricomycetidae</taxon>
        <taxon>Agaricales</taxon>
        <taxon>Agaricineae</taxon>
        <taxon>Strophariaceae</taxon>
        <taxon>Galerina</taxon>
    </lineage>
</organism>
<protein>
    <recommendedName>
        <fullName evidence="4">Secreted protein</fullName>
    </recommendedName>
</protein>
<dbReference type="AlphaFoldDB" id="A0A067TKZ7"/>
<keyword evidence="3" id="KW-1185">Reference proteome</keyword>
<name>A0A067TKZ7_GALM3</name>
<accession>A0A067TKZ7</accession>